<name>A0A1E7Z6I4_9ALTE</name>
<dbReference type="SUPFAM" id="SSF53335">
    <property type="entry name" value="S-adenosyl-L-methionine-dependent methyltransferases"/>
    <property type="match status" value="1"/>
</dbReference>
<accession>A0A1E7Z6I4</accession>
<keyword evidence="1" id="KW-0732">Signal</keyword>
<dbReference type="EMBL" id="MDHN01000041">
    <property type="protein sequence ID" value="OFC69082.1"/>
    <property type="molecule type" value="Genomic_DNA"/>
</dbReference>
<dbReference type="Gene3D" id="3.40.50.150">
    <property type="entry name" value="Vaccinia Virus protein VP39"/>
    <property type="match status" value="1"/>
</dbReference>
<evidence type="ECO:0000313" key="3">
    <source>
        <dbReference type="EMBL" id="OFC69082.1"/>
    </source>
</evidence>
<gene>
    <name evidence="3" type="ORF">BFC18_20320</name>
</gene>
<feature type="signal peptide" evidence="1">
    <location>
        <begin position="1"/>
        <end position="23"/>
    </location>
</feature>
<dbReference type="CDD" id="cd02440">
    <property type="entry name" value="AdoMet_MTases"/>
    <property type="match status" value="1"/>
</dbReference>
<sequence>MKKLKHTLLATALLASFTTPGIAVTTSDNTLVATQLQTALQSLSRPAADKAQDAQRQPVKMVAFLGISQGDTVLDVGAGGGYATEIFSAAVGQSGHVIAQNDGFAMKLMDGKYVAPLIARTDEDRLSNVEMQVWEMTEIPLNSSVDVAFWGNNLHDYYNRDPELGQAIINTLFKALKPGGTLALTDHVGVKGQNNSELHRLDPTVLTPMLKKAGFTHIESSSLYHNASDSHAISVFDSSIRGNTDKLFIKAMKPE</sequence>
<feature type="chain" id="PRO_5009209405" description="Methyltransferase domain-containing protein" evidence="1">
    <location>
        <begin position="24"/>
        <end position="255"/>
    </location>
</feature>
<dbReference type="OrthoDB" id="9801692at2"/>
<comment type="caution">
    <text evidence="3">The sequence shown here is derived from an EMBL/GenBank/DDBJ whole genome shotgun (WGS) entry which is preliminary data.</text>
</comment>
<dbReference type="InterPro" id="IPR025714">
    <property type="entry name" value="Methyltranfer_dom"/>
</dbReference>
<dbReference type="RefSeq" id="WP_070127252.1">
    <property type="nucleotide sequence ID" value="NZ_MDHN01000041.1"/>
</dbReference>
<keyword evidence="4" id="KW-1185">Reference proteome</keyword>
<evidence type="ECO:0000259" key="2">
    <source>
        <dbReference type="Pfam" id="PF13847"/>
    </source>
</evidence>
<protein>
    <recommendedName>
        <fullName evidence="2">Methyltransferase domain-containing protein</fullName>
    </recommendedName>
</protein>
<feature type="domain" description="Methyltransferase" evidence="2">
    <location>
        <begin position="68"/>
        <end position="194"/>
    </location>
</feature>
<dbReference type="AlphaFoldDB" id="A0A1E7Z6I4"/>
<dbReference type="STRING" id="1656094.BFC18_20320"/>
<evidence type="ECO:0000256" key="1">
    <source>
        <dbReference type="SAM" id="SignalP"/>
    </source>
</evidence>
<dbReference type="InterPro" id="IPR029063">
    <property type="entry name" value="SAM-dependent_MTases_sf"/>
</dbReference>
<proteinExistence type="predicted"/>
<dbReference type="Pfam" id="PF13847">
    <property type="entry name" value="Methyltransf_31"/>
    <property type="match status" value="1"/>
</dbReference>
<organism evidence="3 4">
    <name type="scientific">Alteromonas confluentis</name>
    <dbReference type="NCBI Taxonomy" id="1656094"/>
    <lineage>
        <taxon>Bacteria</taxon>
        <taxon>Pseudomonadati</taxon>
        <taxon>Pseudomonadota</taxon>
        <taxon>Gammaproteobacteria</taxon>
        <taxon>Alteromonadales</taxon>
        <taxon>Alteromonadaceae</taxon>
        <taxon>Alteromonas/Salinimonas group</taxon>
        <taxon>Alteromonas</taxon>
    </lineage>
</organism>
<reference evidence="3" key="1">
    <citation type="submission" date="2016-08" db="EMBL/GenBank/DDBJ databases">
        <authorList>
            <person name="Seilhamer J.J."/>
        </authorList>
    </citation>
    <scope>NUCLEOTIDE SEQUENCE [LARGE SCALE GENOMIC DNA]</scope>
    <source>
        <strain evidence="3">KCTC 42603</strain>
    </source>
</reference>
<dbReference type="Proteomes" id="UP000175691">
    <property type="component" value="Unassembled WGS sequence"/>
</dbReference>
<evidence type="ECO:0000313" key="4">
    <source>
        <dbReference type="Proteomes" id="UP000175691"/>
    </source>
</evidence>